<dbReference type="PANTHER" id="PTHR46534">
    <property type="entry name" value="IGGFC_BINDING DOMAIN-CONTAINING PROTEIN"/>
    <property type="match status" value="1"/>
</dbReference>
<dbReference type="STRING" id="1391654.AKJ09_05898"/>
<dbReference type="AlphaFoldDB" id="A0A0K1Q1G2"/>
<protein>
    <recommendedName>
        <fullName evidence="1">IgGFc-binding protein N-terminal domain-containing protein</fullName>
    </recommendedName>
</protein>
<reference evidence="2 3" key="1">
    <citation type="submission" date="2015-08" db="EMBL/GenBank/DDBJ databases">
        <authorList>
            <person name="Babu N.S."/>
            <person name="Beckwith C.J."/>
            <person name="Beseler K.G."/>
            <person name="Brison A."/>
            <person name="Carone J.V."/>
            <person name="Caskin T.P."/>
            <person name="Diamond M."/>
            <person name="Durham M.E."/>
            <person name="Foxe J.M."/>
            <person name="Go M."/>
            <person name="Henderson B.A."/>
            <person name="Jones I.B."/>
            <person name="McGettigan J.A."/>
            <person name="Micheletti S.J."/>
            <person name="Nasrallah M.E."/>
            <person name="Ortiz D."/>
            <person name="Piller C.R."/>
            <person name="Privatt S.R."/>
            <person name="Schneider S.L."/>
            <person name="Sharp S."/>
            <person name="Smith T.C."/>
            <person name="Stanton J.D."/>
            <person name="Ullery H.E."/>
            <person name="Wilson R.J."/>
            <person name="Serrano M.G."/>
            <person name="Buck G."/>
            <person name="Lee V."/>
            <person name="Wang Y."/>
            <person name="Carvalho R."/>
            <person name="Voegtly L."/>
            <person name="Shi R."/>
            <person name="Duckworth R."/>
            <person name="Johnson A."/>
            <person name="Loviza R."/>
            <person name="Walstead R."/>
            <person name="Shah Z."/>
            <person name="Kiflezghi M."/>
            <person name="Wade K."/>
            <person name="Ball S.L."/>
            <person name="Bradley K.W."/>
            <person name="Asai D.J."/>
            <person name="Bowman C.A."/>
            <person name="Russell D.A."/>
            <person name="Pope W.H."/>
            <person name="Jacobs-Sera D."/>
            <person name="Hendrix R.W."/>
            <person name="Hatfull G.F."/>
        </authorList>
    </citation>
    <scope>NUCLEOTIDE SEQUENCE [LARGE SCALE GENOMIC DNA]</scope>
    <source>
        <strain evidence="2 3">DSM 27648</strain>
    </source>
</reference>
<proteinExistence type="predicted"/>
<dbReference type="Proteomes" id="UP000064967">
    <property type="component" value="Chromosome"/>
</dbReference>
<organism evidence="2 3">
    <name type="scientific">Labilithrix luteola</name>
    <dbReference type="NCBI Taxonomy" id="1391654"/>
    <lineage>
        <taxon>Bacteria</taxon>
        <taxon>Pseudomonadati</taxon>
        <taxon>Myxococcota</taxon>
        <taxon>Polyangia</taxon>
        <taxon>Polyangiales</taxon>
        <taxon>Labilitrichaceae</taxon>
        <taxon>Labilithrix</taxon>
    </lineage>
</organism>
<gene>
    <name evidence="2" type="ORF">AKJ09_05898</name>
</gene>
<evidence type="ECO:0000313" key="3">
    <source>
        <dbReference type="Proteomes" id="UP000064967"/>
    </source>
</evidence>
<dbReference type="KEGG" id="llu:AKJ09_05898"/>
<dbReference type="Pfam" id="PF17517">
    <property type="entry name" value="IgGFc_binding"/>
    <property type="match status" value="1"/>
</dbReference>
<keyword evidence="3" id="KW-1185">Reference proteome</keyword>
<evidence type="ECO:0000259" key="1">
    <source>
        <dbReference type="Pfam" id="PF17517"/>
    </source>
</evidence>
<name>A0A0K1Q1G2_9BACT</name>
<dbReference type="InterPro" id="IPR035234">
    <property type="entry name" value="IgGFc-bd_N"/>
</dbReference>
<sequence length="614" mass="63396">MLFAAVGAIAAACGSELADPTPVITDGTDGGTQPVVDGGVRDATTEDASEVDGGSGGKCDTHCSADLLSVVDCKNQLVMMCPPGQGCGANGCMPACEAAVQAKSSIGCEYYAVAPDIIADAKGACFAAYLTNAWNQPITIQVERAGTTLPDNIAYLPQGSGQSITYQALPNGQLMPGQVAVVFLSGSPSAPIGRCPAGVNVGYPQDPSVNQTGIGDAFHITTSAPVVAYDIFPFGGGNAAATSATLLLPTGVWDTNYIAVDAYAQSQLVSNAAPSMDIVASVDNTHVTIVPTVAIVGGGGVSAAPAKQPVVYTLNKGQYLQISQPAELIGSVIEADQPVGHWGGASCLNIPANVAACDSAHQQIPPLKALGHEYVAVRYRNRFDGKEESPPWRVVGAVDGTVLSYDPAPPKDAPLALERGEFFEFRASGPFTVKSQDDTHPFYMAAFMTGCAETNPDQSDCRGDPEFVNVIPPQQYRSSYTFFTDPTYPETNLILVRGKGTGQGQFEDVSLDCAGTITGWAPVGAAGDYEYARLDLVTGNFKGQNGCDNGIHTIKSNGMFGLTVWGWGSAASGSSFGCSGSVCGGLYSQAVSYAYPAGAGVWAINQVTVPTTSP</sequence>
<accession>A0A0K1Q1G2</accession>
<dbReference type="PANTHER" id="PTHR46534:SF1">
    <property type="entry name" value="IGGFC-BINDING PROTEIN N-TERMINAL DOMAIN-CONTAINING PROTEIN"/>
    <property type="match status" value="1"/>
</dbReference>
<feature type="domain" description="IgGFc-binding protein N-terminal" evidence="1">
    <location>
        <begin position="243"/>
        <end position="566"/>
    </location>
</feature>
<dbReference type="EMBL" id="CP012333">
    <property type="protein sequence ID" value="AKU99234.1"/>
    <property type="molecule type" value="Genomic_DNA"/>
</dbReference>
<evidence type="ECO:0000313" key="2">
    <source>
        <dbReference type="EMBL" id="AKU99234.1"/>
    </source>
</evidence>